<accession>A0A5S9F4F8</accession>
<dbReference type="RefSeq" id="WP_151968694.1">
    <property type="nucleotide sequence ID" value="NZ_AP019860.1"/>
</dbReference>
<keyword evidence="2" id="KW-1185">Reference proteome</keyword>
<reference evidence="1 2" key="1">
    <citation type="submission" date="2019-08" db="EMBL/GenBank/DDBJ databases">
        <title>Complete genome sequence of Candidatus Uab amorphum.</title>
        <authorList>
            <person name="Shiratori T."/>
            <person name="Suzuki S."/>
            <person name="Kakizawa Y."/>
            <person name="Ishida K."/>
        </authorList>
    </citation>
    <scope>NUCLEOTIDE SEQUENCE [LARGE SCALE GENOMIC DNA]</scope>
    <source>
        <strain evidence="1 2">SRT547</strain>
    </source>
</reference>
<name>A0A5S9F4F8_UABAM</name>
<evidence type="ECO:0000313" key="1">
    <source>
        <dbReference type="EMBL" id="BBM84549.1"/>
    </source>
</evidence>
<organism evidence="1 2">
    <name type="scientific">Uabimicrobium amorphum</name>
    <dbReference type="NCBI Taxonomy" id="2596890"/>
    <lineage>
        <taxon>Bacteria</taxon>
        <taxon>Pseudomonadati</taxon>
        <taxon>Planctomycetota</taxon>
        <taxon>Candidatus Uabimicrobiia</taxon>
        <taxon>Candidatus Uabimicrobiales</taxon>
        <taxon>Candidatus Uabimicrobiaceae</taxon>
        <taxon>Candidatus Uabimicrobium</taxon>
    </lineage>
</organism>
<dbReference type="EMBL" id="AP019860">
    <property type="protein sequence ID" value="BBM84549.1"/>
    <property type="molecule type" value="Genomic_DNA"/>
</dbReference>
<proteinExistence type="predicted"/>
<sequence length="247" mass="28982">MKTYFKLHASLLKYCKERYAVLQQNKDSTKNSIQSNFLGLMMEEIKNLECDYDRFSDAIEVIKLAAEMINLEQNSEDIVAQERDRFVKTLLSYSSDTLDTLSQDFCQRLSKNESQIIRKKAQEAWRAGFGYYFPLEPHPNPKFNLKAFFSTDFEKKFSNESLHAMMKSWNVECVYELNEGGDDYIVATDNWEPLDSSPETFWFCDECDWILYVSHENSTTVGGKLAEWVLSQWKDAENHIWRIPEFG</sequence>
<gene>
    <name evidence="1" type="ORF">UABAM_02910</name>
</gene>
<dbReference type="Proteomes" id="UP000326354">
    <property type="component" value="Chromosome"/>
</dbReference>
<dbReference type="OrthoDB" id="3395557at2"/>
<dbReference type="AlphaFoldDB" id="A0A5S9F4F8"/>
<protein>
    <submittedName>
        <fullName evidence="1">Uncharacterized protein</fullName>
    </submittedName>
</protein>
<dbReference type="KEGG" id="uam:UABAM_02910"/>
<evidence type="ECO:0000313" key="2">
    <source>
        <dbReference type="Proteomes" id="UP000326354"/>
    </source>
</evidence>